<gene>
    <name evidence="6" type="ORF">GCM10023205_28460</name>
</gene>
<dbReference type="Gene3D" id="1.10.1400.10">
    <property type="match status" value="1"/>
</dbReference>
<dbReference type="CDD" id="cd03747">
    <property type="entry name" value="Ntn_PGA_like"/>
    <property type="match status" value="1"/>
</dbReference>
<feature type="compositionally biased region" description="Polar residues" evidence="4">
    <location>
        <begin position="1"/>
        <end position="17"/>
    </location>
</feature>
<dbReference type="Pfam" id="PF01804">
    <property type="entry name" value="Penicil_amidase"/>
    <property type="match status" value="1"/>
</dbReference>
<evidence type="ECO:0000313" key="6">
    <source>
        <dbReference type="EMBL" id="GAA4962977.1"/>
    </source>
</evidence>
<dbReference type="SUPFAM" id="SSF56235">
    <property type="entry name" value="N-terminal nucleophile aminohydrolases (Ntn hydrolases)"/>
    <property type="match status" value="1"/>
</dbReference>
<organism evidence="6 7">
    <name type="scientific">Yinghuangia aomiensis</name>
    <dbReference type="NCBI Taxonomy" id="676205"/>
    <lineage>
        <taxon>Bacteria</taxon>
        <taxon>Bacillati</taxon>
        <taxon>Actinomycetota</taxon>
        <taxon>Actinomycetes</taxon>
        <taxon>Kitasatosporales</taxon>
        <taxon>Streptomycetaceae</taxon>
        <taxon>Yinghuangia</taxon>
    </lineage>
</organism>
<evidence type="ECO:0000256" key="3">
    <source>
        <dbReference type="ARBA" id="ARBA00023145"/>
    </source>
</evidence>
<dbReference type="PANTHER" id="PTHR34218:SF4">
    <property type="entry name" value="ACYL-HOMOSERINE LACTONE ACYLASE QUIP"/>
    <property type="match status" value="1"/>
</dbReference>
<protein>
    <submittedName>
        <fullName evidence="6">Penicillin acylase family protein</fullName>
    </submittedName>
</protein>
<dbReference type="RefSeq" id="WP_345675804.1">
    <property type="nucleotide sequence ID" value="NZ_BAABHS010000009.1"/>
</dbReference>
<keyword evidence="7" id="KW-1185">Reference proteome</keyword>
<keyword evidence="5" id="KW-0472">Membrane</keyword>
<keyword evidence="3" id="KW-0865">Zymogen</keyword>
<name>A0ABP9H7B7_9ACTN</name>
<dbReference type="EMBL" id="BAABHS010000009">
    <property type="protein sequence ID" value="GAA4962977.1"/>
    <property type="molecule type" value="Genomic_DNA"/>
</dbReference>
<comment type="similarity">
    <text evidence="1">Belongs to the peptidase S45 family.</text>
</comment>
<feature type="compositionally biased region" description="Pro residues" evidence="4">
    <location>
        <begin position="93"/>
        <end position="117"/>
    </location>
</feature>
<evidence type="ECO:0000256" key="1">
    <source>
        <dbReference type="ARBA" id="ARBA00006586"/>
    </source>
</evidence>
<dbReference type="Gene3D" id="2.30.120.10">
    <property type="match status" value="1"/>
</dbReference>
<proteinExistence type="inferred from homology"/>
<dbReference type="Proteomes" id="UP001500466">
    <property type="component" value="Unassembled WGS sequence"/>
</dbReference>
<feature type="region of interest" description="Disordered" evidence="4">
    <location>
        <begin position="1062"/>
        <end position="1101"/>
    </location>
</feature>
<sequence>MPASNTPGPEQPESSVPDQPDVSGTDRASTQNWDTWGAVSQFHGRPPQGPAAPRRQDRQPEQPPQAPQAAADEPQAPQPPPRRARSQRAQDQPPQPQPLQPQPPQAQPPMEPYPPAEPYRAAEPYPPAAADPYPPAPAPAAHPAAQAAQPPPPAPQPAEAAPAEPSAEDAAELPPGVKHVEARPAKPSGGRPKRRGRKLRNASIAFVVLLAVALGAIGWYAYDLSRKSFPDLDGTVKVPGLSARVEVLRDTNGIPQIYADTSEDLFRAQGYVQAQDRFWEMDVRRHLTAGRLSEMFGSDQVDNDIFLRTLGWRRIAEQEVAKLTPQARGYLEAYSAGVNSYLQTHKGDDLSFEYTLLGFVRDDYKPEPWTPADSVAWLKAMAWDLRSNLQDEIDRALLSDKLTVNQIEQLYPPYPYERNAPIVPNGAVVKDPTAQGGERFQQDAVPPAPSKSAQNALTELSKSLEKLPALFSDRSAGVGSNSWVVSGKRTTTGKPLMANDPHLSPSLPSVWYQMGLHCRTISAACQYDVSGFTFSGMPGVVIGHNQKISWGFTNLGADVTDLYLEKVSDTGYLYDGSYQPFEEVRTETIKVSGGKDRTIQVRSTRHGPIVSTADDELEDVGKQAPIPDPGPQREEGFAVALRWTALEAGTTMESLFQLNRATDWNSFRDALRGFDVPSQNVIYADVDGNIGYQAPGRIPIRRSGDGRWPVYGWDPKYEWDAMIPFDSLPSTYNPPEGYIVTANNAVTPPTYPYTLTTDWGYGSRSQRIIDMIKSQDKIDPQAMSRMQMDDRNPIAEVLVPYLLKIDVKDSWVREAQNLLKGWDFRQPADSKAAAYFNGVWRQLLLLAFGDKMPMSVRATGDCDTDAAGKTDCGQRDGSTALPDGGDRWFEVVRALLPDEESPWWNISGDPAKITTRDALLLKAMTAARKELTAEMGKDISTWSWGRLHTLDLKNQTLGTEGPGVVKWMLNRGPYEVGGGEGLVDATGWNAAQGYEVTTVPSMRMVVDLSDLDGSRWINLTGASGHVWHDNYTDQTDLWVKGRTLAWPFTRQAVDAAAKHTLVLEPGDGPPPAAPGEPGEPAPGQSPALPPASGGTAGSRAP</sequence>
<feature type="region of interest" description="Disordered" evidence="4">
    <location>
        <begin position="1"/>
        <end position="197"/>
    </location>
</feature>
<keyword evidence="5" id="KW-1133">Transmembrane helix</keyword>
<keyword evidence="2" id="KW-0378">Hydrolase</keyword>
<dbReference type="InterPro" id="IPR043146">
    <property type="entry name" value="Penicillin_amidase_N_B-knob"/>
</dbReference>
<dbReference type="InterPro" id="IPR043147">
    <property type="entry name" value="Penicillin_amidase_A-knob"/>
</dbReference>
<evidence type="ECO:0000313" key="7">
    <source>
        <dbReference type="Proteomes" id="UP001500466"/>
    </source>
</evidence>
<reference evidence="7" key="1">
    <citation type="journal article" date="2019" name="Int. J. Syst. Evol. Microbiol.">
        <title>The Global Catalogue of Microorganisms (GCM) 10K type strain sequencing project: providing services to taxonomists for standard genome sequencing and annotation.</title>
        <authorList>
            <consortium name="The Broad Institute Genomics Platform"/>
            <consortium name="The Broad Institute Genome Sequencing Center for Infectious Disease"/>
            <person name="Wu L."/>
            <person name="Ma J."/>
        </authorList>
    </citation>
    <scope>NUCLEOTIDE SEQUENCE [LARGE SCALE GENOMIC DNA]</scope>
    <source>
        <strain evidence="7">JCM 17986</strain>
    </source>
</reference>
<dbReference type="InterPro" id="IPR002692">
    <property type="entry name" value="S45"/>
</dbReference>
<dbReference type="InterPro" id="IPR023343">
    <property type="entry name" value="Penicillin_amidase_dom1"/>
</dbReference>
<dbReference type="InterPro" id="IPR029055">
    <property type="entry name" value="Ntn_hydrolases_N"/>
</dbReference>
<comment type="caution">
    <text evidence="6">The sequence shown here is derived from an EMBL/GenBank/DDBJ whole genome shotgun (WGS) entry which is preliminary data.</text>
</comment>
<evidence type="ECO:0000256" key="4">
    <source>
        <dbReference type="SAM" id="MobiDB-lite"/>
    </source>
</evidence>
<feature type="compositionally biased region" description="Pro residues" evidence="4">
    <location>
        <begin position="1067"/>
        <end position="1080"/>
    </location>
</feature>
<feature type="compositionally biased region" description="Pro residues" evidence="4">
    <location>
        <begin position="124"/>
        <end position="140"/>
    </location>
</feature>
<dbReference type="Gene3D" id="3.60.20.10">
    <property type="entry name" value="Glutamine Phosphoribosylpyrophosphate, subunit 1, domain 1"/>
    <property type="match status" value="1"/>
</dbReference>
<evidence type="ECO:0000256" key="5">
    <source>
        <dbReference type="SAM" id="Phobius"/>
    </source>
</evidence>
<feature type="transmembrane region" description="Helical" evidence="5">
    <location>
        <begin position="201"/>
        <end position="222"/>
    </location>
</feature>
<evidence type="ECO:0000256" key="2">
    <source>
        <dbReference type="ARBA" id="ARBA00022801"/>
    </source>
</evidence>
<dbReference type="PANTHER" id="PTHR34218">
    <property type="entry name" value="PEPTIDASE S45 PENICILLIN AMIDASE"/>
    <property type="match status" value="1"/>
</dbReference>
<accession>A0ABP9H7B7</accession>
<keyword evidence="5" id="KW-0812">Transmembrane</keyword>
<dbReference type="Gene3D" id="1.10.439.10">
    <property type="entry name" value="Penicillin Amidohydrolase, domain 1"/>
    <property type="match status" value="1"/>
</dbReference>